<dbReference type="EMBL" id="PEYU01000065">
    <property type="protein sequence ID" value="PIS22251.1"/>
    <property type="molecule type" value="Genomic_DNA"/>
</dbReference>
<dbReference type="InterPro" id="IPR022666">
    <property type="entry name" value="Ribosomal_uL2_RNA-bd_dom"/>
</dbReference>
<evidence type="ECO:0000259" key="7">
    <source>
        <dbReference type="SMART" id="SM01383"/>
    </source>
</evidence>
<dbReference type="InterPro" id="IPR014726">
    <property type="entry name" value="Ribosomal_uL2_dom3"/>
</dbReference>
<evidence type="ECO:0000256" key="2">
    <source>
        <dbReference type="ARBA" id="ARBA00022980"/>
    </source>
</evidence>
<gene>
    <name evidence="8" type="primary">rplB</name>
    <name evidence="8" type="ORF">COT50_02935</name>
</gene>
<organism evidence="8 9">
    <name type="scientific">candidate division WWE3 bacterium CG08_land_8_20_14_0_20_41_10</name>
    <dbReference type="NCBI Taxonomy" id="1975085"/>
    <lineage>
        <taxon>Bacteria</taxon>
        <taxon>Katanobacteria</taxon>
    </lineage>
</organism>
<dbReference type="InterPro" id="IPR005880">
    <property type="entry name" value="Ribosomal_uL2_bac/org-type"/>
</dbReference>
<feature type="region of interest" description="Disordered" evidence="5">
    <location>
        <begin position="222"/>
        <end position="258"/>
    </location>
</feature>
<dbReference type="InterPro" id="IPR002171">
    <property type="entry name" value="Ribosomal_uL2"/>
</dbReference>
<feature type="domain" description="Large ribosomal subunit protein uL2 RNA-binding" evidence="7">
    <location>
        <begin position="40"/>
        <end position="115"/>
    </location>
</feature>
<dbReference type="GO" id="GO:0003735">
    <property type="term" value="F:structural constituent of ribosome"/>
    <property type="evidence" value="ECO:0007669"/>
    <property type="project" value="InterPro"/>
</dbReference>
<sequence>MIKSYNPTSEGMRTRKTLVSIATKSKPEKSLIKALKGPAGRSNGRISSRHRQRGHKKFYRIIDFKRNKMDILATVSALEYDPNRGPAIALLNYADGEKRYILAPEGLKVGDKVMSSKNLLELTPGNCMPLKDMPLSTQVHNVEINLGAGGQMIRGAGLYGTIMAKEGNYVNIKLPSGEVKKFMQDSLATAGVLSNFDHRNRVLGKAGIARHLGARPHIRGVAVANPTDHPHGGSYKDKGIGRPSPVSPWGWKTRGKKTRSRKIGLKYLVSPRKSTRKV</sequence>
<reference evidence="9" key="1">
    <citation type="submission" date="2017-09" db="EMBL/GenBank/DDBJ databases">
        <title>Depth-based differentiation of microbial function through sediment-hosted aquifers and enrichment of novel symbionts in the deep terrestrial subsurface.</title>
        <authorList>
            <person name="Probst A.J."/>
            <person name="Ladd B."/>
            <person name="Jarett J.K."/>
            <person name="Geller-Mcgrath D.E."/>
            <person name="Sieber C.M.K."/>
            <person name="Emerson J.B."/>
            <person name="Anantharaman K."/>
            <person name="Thomas B.C."/>
            <person name="Malmstrom R."/>
            <person name="Stieglmeier M."/>
            <person name="Klingl A."/>
            <person name="Woyke T."/>
            <person name="Ryan C.M."/>
            <person name="Banfield J.F."/>
        </authorList>
    </citation>
    <scope>NUCLEOTIDE SEQUENCE [LARGE SCALE GENOMIC DNA]</scope>
</reference>
<evidence type="ECO:0000259" key="6">
    <source>
        <dbReference type="SMART" id="SM01382"/>
    </source>
</evidence>
<dbReference type="PANTHER" id="PTHR13691:SF5">
    <property type="entry name" value="LARGE RIBOSOMAL SUBUNIT PROTEIN UL2M"/>
    <property type="match status" value="1"/>
</dbReference>
<evidence type="ECO:0000256" key="5">
    <source>
        <dbReference type="SAM" id="MobiDB-lite"/>
    </source>
</evidence>
<comment type="caution">
    <text evidence="8">The sequence shown here is derived from an EMBL/GenBank/DDBJ whole genome shotgun (WGS) entry which is preliminary data.</text>
</comment>
<dbReference type="SMART" id="SM01382">
    <property type="entry name" value="Ribosomal_L2_C"/>
    <property type="match status" value="1"/>
</dbReference>
<dbReference type="AlphaFoldDB" id="A0A2H0XBL9"/>
<dbReference type="GO" id="GO:0015934">
    <property type="term" value="C:large ribosomal subunit"/>
    <property type="evidence" value="ECO:0007669"/>
    <property type="project" value="InterPro"/>
</dbReference>
<dbReference type="Gene3D" id="4.10.950.10">
    <property type="entry name" value="Ribosomal protein L2, domain 3"/>
    <property type="match status" value="1"/>
</dbReference>
<dbReference type="SUPFAM" id="SSF50104">
    <property type="entry name" value="Translation proteins SH3-like domain"/>
    <property type="match status" value="1"/>
</dbReference>
<dbReference type="Gene3D" id="2.30.30.30">
    <property type="match status" value="1"/>
</dbReference>
<dbReference type="GO" id="GO:0016740">
    <property type="term" value="F:transferase activity"/>
    <property type="evidence" value="ECO:0007669"/>
    <property type="project" value="InterPro"/>
</dbReference>
<dbReference type="InterPro" id="IPR022669">
    <property type="entry name" value="Ribosomal_uL2_C"/>
</dbReference>
<evidence type="ECO:0000256" key="4">
    <source>
        <dbReference type="ARBA" id="ARBA00035459"/>
    </source>
</evidence>
<evidence type="ECO:0000256" key="3">
    <source>
        <dbReference type="ARBA" id="ARBA00023274"/>
    </source>
</evidence>
<accession>A0A2H0XBL9</accession>
<proteinExistence type="inferred from homology"/>
<dbReference type="GO" id="GO:0003723">
    <property type="term" value="F:RNA binding"/>
    <property type="evidence" value="ECO:0007669"/>
    <property type="project" value="InterPro"/>
</dbReference>
<dbReference type="InterPro" id="IPR014722">
    <property type="entry name" value="Rib_uL2_dom2"/>
</dbReference>
<protein>
    <recommendedName>
        <fullName evidence="4">50S ribosomal protein L2</fullName>
    </recommendedName>
</protein>
<dbReference type="Gene3D" id="2.40.50.140">
    <property type="entry name" value="Nucleic acid-binding proteins"/>
    <property type="match status" value="1"/>
</dbReference>
<dbReference type="GO" id="GO:0002181">
    <property type="term" value="P:cytoplasmic translation"/>
    <property type="evidence" value="ECO:0007669"/>
    <property type="project" value="TreeGrafter"/>
</dbReference>
<evidence type="ECO:0000313" key="8">
    <source>
        <dbReference type="EMBL" id="PIS22251.1"/>
    </source>
</evidence>
<dbReference type="PANTHER" id="PTHR13691">
    <property type="entry name" value="RIBOSOMAL PROTEIN L2"/>
    <property type="match status" value="1"/>
</dbReference>
<feature type="compositionally biased region" description="Basic and acidic residues" evidence="5">
    <location>
        <begin position="228"/>
        <end position="240"/>
    </location>
</feature>
<dbReference type="Pfam" id="PF03947">
    <property type="entry name" value="Ribosomal_L2_C"/>
    <property type="match status" value="1"/>
</dbReference>
<comment type="similarity">
    <text evidence="1">Belongs to the universal ribosomal protein uL2 family.</text>
</comment>
<evidence type="ECO:0000313" key="9">
    <source>
        <dbReference type="Proteomes" id="UP000231252"/>
    </source>
</evidence>
<dbReference type="Pfam" id="PF00181">
    <property type="entry name" value="Ribosomal_L2_N"/>
    <property type="match status" value="1"/>
</dbReference>
<evidence type="ECO:0000256" key="1">
    <source>
        <dbReference type="ARBA" id="ARBA00005636"/>
    </source>
</evidence>
<name>A0A2H0XBL9_UNCKA</name>
<dbReference type="PIRSF" id="PIRSF002158">
    <property type="entry name" value="Ribosomal_L2"/>
    <property type="match status" value="1"/>
</dbReference>
<dbReference type="SMART" id="SM01383">
    <property type="entry name" value="Ribosomal_L2"/>
    <property type="match status" value="1"/>
</dbReference>
<feature type="domain" description="Large ribosomal subunit protein uL2 C-terminal" evidence="6">
    <location>
        <begin position="122"/>
        <end position="252"/>
    </location>
</feature>
<dbReference type="SUPFAM" id="SSF50249">
    <property type="entry name" value="Nucleic acid-binding proteins"/>
    <property type="match status" value="1"/>
</dbReference>
<dbReference type="Proteomes" id="UP000231252">
    <property type="component" value="Unassembled WGS sequence"/>
</dbReference>
<dbReference type="InterPro" id="IPR012340">
    <property type="entry name" value="NA-bd_OB-fold"/>
</dbReference>
<dbReference type="InterPro" id="IPR008991">
    <property type="entry name" value="Translation_prot_SH3-like_sf"/>
</dbReference>
<dbReference type="NCBIfam" id="TIGR01171">
    <property type="entry name" value="rplB_bact"/>
    <property type="match status" value="1"/>
</dbReference>
<keyword evidence="2 8" id="KW-0689">Ribosomal protein</keyword>
<keyword evidence="3" id="KW-0687">Ribonucleoprotein</keyword>